<dbReference type="Proteomes" id="UP000324241">
    <property type="component" value="Unassembled WGS sequence"/>
</dbReference>
<evidence type="ECO:0000256" key="2">
    <source>
        <dbReference type="ARBA" id="ARBA00022737"/>
    </source>
</evidence>
<keyword evidence="2" id="KW-0677">Repeat</keyword>
<evidence type="ECO:0000313" key="4">
    <source>
        <dbReference type="EMBL" id="KAA8652725.1"/>
    </source>
</evidence>
<dbReference type="GeneID" id="54324332"/>
<feature type="region of interest" description="Disordered" evidence="3">
    <location>
        <begin position="1"/>
        <end position="33"/>
    </location>
</feature>
<dbReference type="OrthoDB" id="26525at2759"/>
<dbReference type="GO" id="GO:0016460">
    <property type="term" value="C:myosin II complex"/>
    <property type="evidence" value="ECO:0007669"/>
    <property type="project" value="TreeGrafter"/>
</dbReference>
<dbReference type="PANTHER" id="PTHR23048">
    <property type="entry name" value="MYOSIN LIGHT CHAIN 1, 3"/>
    <property type="match status" value="1"/>
</dbReference>
<evidence type="ECO:0000313" key="5">
    <source>
        <dbReference type="Proteomes" id="UP000324241"/>
    </source>
</evidence>
<protein>
    <recommendedName>
        <fullName evidence="1">Calmodulin</fullName>
    </recommendedName>
</protein>
<name>A0A5M9N045_9EURO</name>
<proteinExistence type="predicted"/>
<evidence type="ECO:0000256" key="3">
    <source>
        <dbReference type="SAM" id="MobiDB-lite"/>
    </source>
</evidence>
<dbReference type="InterPro" id="IPR050230">
    <property type="entry name" value="CALM/Myosin/TropC-like"/>
</dbReference>
<evidence type="ECO:0000256" key="1">
    <source>
        <dbReference type="ARBA" id="ARBA00020786"/>
    </source>
</evidence>
<dbReference type="Gene3D" id="1.10.238.10">
    <property type="entry name" value="EF-hand"/>
    <property type="match status" value="1"/>
</dbReference>
<dbReference type="RefSeq" id="XP_033432086.1">
    <property type="nucleotide sequence ID" value="XM_033566329.1"/>
</dbReference>
<organism evidence="4 5">
    <name type="scientific">Aspergillus tanneri</name>
    <dbReference type="NCBI Taxonomy" id="1220188"/>
    <lineage>
        <taxon>Eukaryota</taxon>
        <taxon>Fungi</taxon>
        <taxon>Dikarya</taxon>
        <taxon>Ascomycota</taxon>
        <taxon>Pezizomycotina</taxon>
        <taxon>Eurotiomycetes</taxon>
        <taxon>Eurotiomycetidae</taxon>
        <taxon>Eurotiales</taxon>
        <taxon>Aspergillaceae</taxon>
        <taxon>Aspergillus</taxon>
        <taxon>Aspergillus subgen. Circumdati</taxon>
    </lineage>
</organism>
<sequence length="190" mass="20566">MPPKKRGPPSSSSAPKRVRQSKLAKENDLTADEENEIREVFHLFSTTSEEFQNEKEGVIPCEDVRKALVALGLAPSDSKELHSILSALDPTDTGYVPYTPFLSVAAAKLRSRGEEAMAAEVDAAFQLFTRGSDGPITLNHLRRIASELKEDGLGDDLLKDMIIEANGGAGIAAGVTLEQFHEVMTRAGVF</sequence>
<dbReference type="VEuPathDB" id="FungiDB:EYZ11_005695"/>
<comment type="caution">
    <text evidence="4">The sequence shown here is derived from an EMBL/GenBank/DDBJ whole genome shotgun (WGS) entry which is preliminary data.</text>
</comment>
<accession>A0A5M9N045</accession>
<dbReference type="InterPro" id="IPR011992">
    <property type="entry name" value="EF-hand-dom_pair"/>
</dbReference>
<gene>
    <name evidence="4" type="ORF">ATNIH1004_001630</name>
</gene>
<dbReference type="EMBL" id="QUQM01000002">
    <property type="protein sequence ID" value="KAA8652725.1"/>
    <property type="molecule type" value="Genomic_DNA"/>
</dbReference>
<dbReference type="AlphaFoldDB" id="A0A5M9N045"/>
<dbReference type="SUPFAM" id="SSF47473">
    <property type="entry name" value="EF-hand"/>
    <property type="match status" value="1"/>
</dbReference>
<reference evidence="4 5" key="1">
    <citation type="submission" date="2019-08" db="EMBL/GenBank/DDBJ databases">
        <title>The genome sequence of a newly discovered highly antifungal drug resistant Aspergillus species, Aspergillus tanneri NIH 1004.</title>
        <authorList>
            <person name="Mounaud S."/>
            <person name="Singh I."/>
            <person name="Joardar V."/>
            <person name="Pakala S."/>
            <person name="Pakala S."/>
            <person name="Venepally P."/>
            <person name="Chung J.K."/>
            <person name="Losada L."/>
            <person name="Nierman W.C."/>
        </authorList>
    </citation>
    <scope>NUCLEOTIDE SEQUENCE [LARGE SCALE GENOMIC DNA]</scope>
    <source>
        <strain evidence="4 5">NIH1004</strain>
    </source>
</reference>
<dbReference type="PANTHER" id="PTHR23048:SF0">
    <property type="entry name" value="CALMODULIN LIKE 3"/>
    <property type="match status" value="1"/>
</dbReference>